<accession>A0ACC2GV99</accession>
<protein>
    <submittedName>
        <fullName evidence="1">Uncharacterized protein</fullName>
    </submittedName>
</protein>
<evidence type="ECO:0000313" key="1">
    <source>
        <dbReference type="EMBL" id="KAJ8007455.1"/>
    </source>
</evidence>
<proteinExistence type="predicted"/>
<comment type="caution">
    <text evidence="1">The sequence shown here is derived from an EMBL/GenBank/DDBJ whole genome shotgun (WGS) entry which is preliminary data.</text>
</comment>
<keyword evidence="2" id="KW-1185">Reference proteome</keyword>
<name>A0ACC2GV99_DALPE</name>
<sequence>MMSYAWTSRPGSVSGRSGDRYPIRRELLQHIKIKQSLLILDTSIRVGVFAPGHKKEFVAYFPKEKDSTV</sequence>
<dbReference type="Proteomes" id="UP001157502">
    <property type="component" value="Chromosome 9"/>
</dbReference>
<dbReference type="EMBL" id="CM055736">
    <property type="protein sequence ID" value="KAJ8007455.1"/>
    <property type="molecule type" value="Genomic_DNA"/>
</dbReference>
<gene>
    <name evidence="1" type="ORF">DPEC_G00117680</name>
</gene>
<evidence type="ECO:0000313" key="2">
    <source>
        <dbReference type="Proteomes" id="UP001157502"/>
    </source>
</evidence>
<reference evidence="1" key="1">
    <citation type="submission" date="2021-05" db="EMBL/GenBank/DDBJ databases">
        <authorList>
            <person name="Pan Q."/>
            <person name="Jouanno E."/>
            <person name="Zahm M."/>
            <person name="Klopp C."/>
            <person name="Cabau C."/>
            <person name="Louis A."/>
            <person name="Berthelot C."/>
            <person name="Parey E."/>
            <person name="Roest Crollius H."/>
            <person name="Montfort J."/>
            <person name="Robinson-Rechavi M."/>
            <person name="Bouchez O."/>
            <person name="Lampietro C."/>
            <person name="Lopez Roques C."/>
            <person name="Donnadieu C."/>
            <person name="Postlethwait J."/>
            <person name="Bobe J."/>
            <person name="Dillon D."/>
            <person name="Chandos A."/>
            <person name="von Hippel F."/>
            <person name="Guiguen Y."/>
        </authorList>
    </citation>
    <scope>NUCLEOTIDE SEQUENCE</scope>
    <source>
        <strain evidence="1">YG-Jan2019</strain>
    </source>
</reference>
<organism evidence="1 2">
    <name type="scientific">Dallia pectoralis</name>
    <name type="common">Alaska blackfish</name>
    <dbReference type="NCBI Taxonomy" id="75939"/>
    <lineage>
        <taxon>Eukaryota</taxon>
        <taxon>Metazoa</taxon>
        <taxon>Chordata</taxon>
        <taxon>Craniata</taxon>
        <taxon>Vertebrata</taxon>
        <taxon>Euteleostomi</taxon>
        <taxon>Actinopterygii</taxon>
        <taxon>Neopterygii</taxon>
        <taxon>Teleostei</taxon>
        <taxon>Protacanthopterygii</taxon>
        <taxon>Esociformes</taxon>
        <taxon>Umbridae</taxon>
        <taxon>Dallia</taxon>
    </lineage>
</organism>